<reference evidence="2" key="2">
    <citation type="journal article" date="2021" name="Genome Biol. Evol.">
        <title>Developing a high-quality reference genome for a parasitic bivalve with doubly uniparental inheritance (Bivalvia: Unionida).</title>
        <authorList>
            <person name="Smith C.H."/>
        </authorList>
    </citation>
    <scope>NUCLEOTIDE SEQUENCE</scope>
    <source>
        <strain evidence="2">CHS0354</strain>
        <tissue evidence="2">Mantle</tissue>
    </source>
</reference>
<evidence type="ECO:0000256" key="1">
    <source>
        <dbReference type="SAM" id="MobiDB-lite"/>
    </source>
</evidence>
<evidence type="ECO:0000313" key="2">
    <source>
        <dbReference type="EMBL" id="KAK3590380.1"/>
    </source>
</evidence>
<reference evidence="2" key="3">
    <citation type="submission" date="2023-05" db="EMBL/GenBank/DDBJ databases">
        <authorList>
            <person name="Smith C.H."/>
        </authorList>
    </citation>
    <scope>NUCLEOTIDE SEQUENCE</scope>
    <source>
        <strain evidence="2">CHS0354</strain>
        <tissue evidence="2">Mantle</tissue>
    </source>
</reference>
<gene>
    <name evidence="2" type="ORF">CHS0354_035868</name>
</gene>
<protein>
    <submittedName>
        <fullName evidence="2">Uncharacterized protein</fullName>
    </submittedName>
</protein>
<dbReference type="AlphaFoldDB" id="A0AAE0SFI0"/>
<feature type="region of interest" description="Disordered" evidence="1">
    <location>
        <begin position="46"/>
        <end position="75"/>
    </location>
</feature>
<proteinExistence type="predicted"/>
<dbReference type="EMBL" id="JAEAOA010002092">
    <property type="protein sequence ID" value="KAK3590380.1"/>
    <property type="molecule type" value="Genomic_DNA"/>
</dbReference>
<keyword evidence="3" id="KW-1185">Reference proteome</keyword>
<reference evidence="2" key="1">
    <citation type="journal article" date="2021" name="Genome Biol. Evol.">
        <title>A High-Quality Reference Genome for a Parasitic Bivalve with Doubly Uniparental Inheritance (Bivalvia: Unionida).</title>
        <authorList>
            <person name="Smith C.H."/>
        </authorList>
    </citation>
    <scope>NUCLEOTIDE SEQUENCE</scope>
    <source>
        <strain evidence="2">CHS0354</strain>
    </source>
</reference>
<organism evidence="2 3">
    <name type="scientific">Potamilus streckersoni</name>
    <dbReference type="NCBI Taxonomy" id="2493646"/>
    <lineage>
        <taxon>Eukaryota</taxon>
        <taxon>Metazoa</taxon>
        <taxon>Spiralia</taxon>
        <taxon>Lophotrochozoa</taxon>
        <taxon>Mollusca</taxon>
        <taxon>Bivalvia</taxon>
        <taxon>Autobranchia</taxon>
        <taxon>Heteroconchia</taxon>
        <taxon>Palaeoheterodonta</taxon>
        <taxon>Unionida</taxon>
        <taxon>Unionoidea</taxon>
        <taxon>Unionidae</taxon>
        <taxon>Ambleminae</taxon>
        <taxon>Lampsilini</taxon>
        <taxon>Potamilus</taxon>
    </lineage>
</organism>
<name>A0AAE0SFI0_9BIVA</name>
<evidence type="ECO:0000313" key="3">
    <source>
        <dbReference type="Proteomes" id="UP001195483"/>
    </source>
</evidence>
<comment type="caution">
    <text evidence="2">The sequence shown here is derived from an EMBL/GenBank/DDBJ whole genome shotgun (WGS) entry which is preliminary data.</text>
</comment>
<sequence>MAGESPALWLPYCLTISNLPSRQLYLPLQIRFAEIKQGELAPEARAGKQLDKFRAGPPIPGRWPTSPEGHDTLLI</sequence>
<accession>A0AAE0SFI0</accession>
<dbReference type="Proteomes" id="UP001195483">
    <property type="component" value="Unassembled WGS sequence"/>
</dbReference>